<evidence type="ECO:0000313" key="2">
    <source>
        <dbReference type="EMBL" id="OUP52027.1"/>
    </source>
</evidence>
<proteinExistence type="predicted"/>
<dbReference type="RefSeq" id="WP_087373838.1">
    <property type="nucleotide sequence ID" value="NZ_NFKK01000014.1"/>
</dbReference>
<dbReference type="EMBL" id="NFKK01000014">
    <property type="protein sequence ID" value="OUP52027.1"/>
    <property type="molecule type" value="Genomic_DNA"/>
</dbReference>
<reference evidence="3" key="1">
    <citation type="submission" date="2017-04" db="EMBL/GenBank/DDBJ databases">
        <title>Function of individual gut microbiota members based on whole genome sequencing of pure cultures obtained from chicken caecum.</title>
        <authorList>
            <person name="Medvecky M."/>
            <person name="Cejkova D."/>
            <person name="Polansky O."/>
            <person name="Karasova D."/>
            <person name="Kubasova T."/>
            <person name="Cizek A."/>
            <person name="Rychlik I."/>
        </authorList>
    </citation>
    <scope>NUCLEOTIDE SEQUENCE [LARGE SCALE GENOMIC DNA]</scope>
    <source>
        <strain evidence="3">An180</strain>
    </source>
</reference>
<organism evidence="2 3">
    <name type="scientific">Butyricicoccus pullicaecorum</name>
    <dbReference type="NCBI Taxonomy" id="501571"/>
    <lineage>
        <taxon>Bacteria</taxon>
        <taxon>Bacillati</taxon>
        <taxon>Bacillota</taxon>
        <taxon>Clostridia</taxon>
        <taxon>Eubacteriales</taxon>
        <taxon>Butyricicoccaceae</taxon>
        <taxon>Butyricicoccus</taxon>
    </lineage>
</organism>
<keyword evidence="1" id="KW-0472">Membrane</keyword>
<dbReference type="InterPro" id="IPR032531">
    <property type="entry name" value="DUF4956"/>
</dbReference>
<feature type="transmembrane region" description="Helical" evidence="1">
    <location>
        <begin position="20"/>
        <end position="41"/>
    </location>
</feature>
<keyword evidence="1" id="KW-1133">Transmembrane helix</keyword>
<name>A0A1Y4L5I7_9FIRM</name>
<protein>
    <submittedName>
        <fullName evidence="2">DUF4956 domain-containing protein</fullName>
    </submittedName>
</protein>
<gene>
    <name evidence="2" type="ORF">B5F17_11035</name>
</gene>
<dbReference type="Pfam" id="PF16316">
    <property type="entry name" value="DUF4956"/>
    <property type="match status" value="1"/>
</dbReference>
<keyword evidence="1" id="KW-0812">Transmembrane</keyword>
<feature type="transmembrane region" description="Helical" evidence="1">
    <location>
        <begin position="105"/>
        <end position="137"/>
    </location>
</feature>
<dbReference type="Proteomes" id="UP000195897">
    <property type="component" value="Unassembled WGS sequence"/>
</dbReference>
<sequence length="222" mass="23935">MSFQDIFKSNFLDSIQSFSLLDTALALVISLALGLFVFFVYKKTFHGVLYSSTFGVSLIGMSMVTTLVILAVTSNVVLSLGMVGALSIVRFRAAIKDPLDIVYLFWALACGIVTGAGQFLMAIVGSLVVGIVLLVFVNRKENDHPYLLVVSCDDDRAEHVAFAALSHQKFVIKSKTVTTDGVEVTAEVRLPDDGTTNFVNQVAASTGVRSAVLVSYNGEYMS</sequence>
<dbReference type="AlphaFoldDB" id="A0A1Y4L5I7"/>
<feature type="transmembrane region" description="Helical" evidence="1">
    <location>
        <begin position="48"/>
        <end position="70"/>
    </location>
</feature>
<comment type="caution">
    <text evidence="2">The sequence shown here is derived from an EMBL/GenBank/DDBJ whole genome shotgun (WGS) entry which is preliminary data.</text>
</comment>
<accession>A0A1Y4L5I7</accession>
<evidence type="ECO:0000313" key="3">
    <source>
        <dbReference type="Proteomes" id="UP000195897"/>
    </source>
</evidence>
<evidence type="ECO:0000256" key="1">
    <source>
        <dbReference type="SAM" id="Phobius"/>
    </source>
</evidence>